<dbReference type="PANTHER" id="PTHR31495">
    <property type="entry name" value="PEROXYGENASE 3-RELATED"/>
    <property type="match status" value="1"/>
</dbReference>
<dbReference type="AlphaFoldDB" id="A0A8A3P208"/>
<feature type="region of interest" description="Disordered" evidence="2">
    <location>
        <begin position="121"/>
        <end position="144"/>
    </location>
</feature>
<organism evidence="3 4">
    <name type="scientific">Monilinia vaccinii-corymbosi</name>
    <dbReference type="NCBI Taxonomy" id="61207"/>
    <lineage>
        <taxon>Eukaryota</taxon>
        <taxon>Fungi</taxon>
        <taxon>Dikarya</taxon>
        <taxon>Ascomycota</taxon>
        <taxon>Pezizomycotina</taxon>
        <taxon>Leotiomycetes</taxon>
        <taxon>Helotiales</taxon>
        <taxon>Sclerotiniaceae</taxon>
        <taxon>Monilinia</taxon>
    </lineage>
</organism>
<protein>
    <recommendedName>
        <fullName evidence="5">Caleosin domain-containing protein</fullName>
    </recommendedName>
</protein>
<reference evidence="3" key="1">
    <citation type="submission" date="2020-10" db="EMBL/GenBank/DDBJ databases">
        <title>Genome Sequence of Monilinia vaccinii-corymbosi Sheds Light on Mummy Berry Disease Infection of Blueberry and Mating Type.</title>
        <authorList>
            <person name="Yow A.G."/>
            <person name="Zhang Y."/>
            <person name="Bansal K."/>
            <person name="Eacker S.M."/>
            <person name="Sullivan S."/>
            <person name="Liachko I."/>
            <person name="Cubeta M.A."/>
            <person name="Rollins J.A."/>
            <person name="Ashrafi H."/>
        </authorList>
    </citation>
    <scope>NUCLEOTIDE SEQUENCE</scope>
    <source>
        <strain evidence="3">RL-1</strain>
    </source>
</reference>
<accession>A0A8A3P208</accession>
<dbReference type="EMBL" id="CP063406">
    <property type="protein sequence ID" value="QSZ31042.1"/>
    <property type="molecule type" value="Genomic_DNA"/>
</dbReference>
<evidence type="ECO:0000256" key="2">
    <source>
        <dbReference type="SAM" id="MobiDB-lite"/>
    </source>
</evidence>
<gene>
    <name evidence="3" type="ORF">DSL72_000603</name>
</gene>
<dbReference type="Pfam" id="PF05042">
    <property type="entry name" value="Caleosin"/>
    <property type="match status" value="1"/>
</dbReference>
<sequence length="330" mass="37496">MSLPPTPPLEPDRILFFTNHCGDIITRVLPADRHTKVCRTTIEIGMEESLSEEIEFECIGNIVGQGIQEGRENKQNCLNIMAPAAMENGSTRGSGFQTAIKECPVTEERLPFMEKGKKVLRDPGTARANEAASTEAPNGTEKDDYAERNKHLTVLQQHVNFFDRDQDGIIYPLDTYTSMRRLTYPIWFSVLAMLIIHANFSYPTLPPGHWLPDPLFRIYTGRIHKDKHGSDSGAYDNEGRFIPQKFEDIFSKYAGGDKQGITLGEVWDYLKGQSVIMDPVGWGGALFEWSATWILLWPEDGRMKKEDIRRIYDGSLFYEIAARNEKNKSQ</sequence>
<name>A0A8A3P208_9HELO</name>
<keyword evidence="4" id="KW-1185">Reference proteome</keyword>
<dbReference type="GO" id="GO:0004497">
    <property type="term" value="F:monooxygenase activity"/>
    <property type="evidence" value="ECO:0007669"/>
    <property type="project" value="TreeGrafter"/>
</dbReference>
<dbReference type="OrthoDB" id="640742at2759"/>
<dbReference type="GO" id="GO:0005509">
    <property type="term" value="F:calcium ion binding"/>
    <property type="evidence" value="ECO:0007669"/>
    <property type="project" value="TreeGrafter"/>
</dbReference>
<dbReference type="InterPro" id="IPR007736">
    <property type="entry name" value="Caleosin-related"/>
</dbReference>
<evidence type="ECO:0000313" key="3">
    <source>
        <dbReference type="EMBL" id="QSZ31042.1"/>
    </source>
</evidence>
<proteinExistence type="inferred from homology"/>
<dbReference type="Proteomes" id="UP000672032">
    <property type="component" value="Chromosome 2"/>
</dbReference>
<dbReference type="PANTHER" id="PTHR31495:SF0">
    <property type="entry name" value="BINDING PROTEIN CALEOSIN, PUTATIVE (AFU_ORTHOLOGUE AFUA_5G13750)-RELATED"/>
    <property type="match status" value="1"/>
</dbReference>
<evidence type="ECO:0008006" key="5">
    <source>
        <dbReference type="Google" id="ProtNLM"/>
    </source>
</evidence>
<evidence type="ECO:0000313" key="4">
    <source>
        <dbReference type="Proteomes" id="UP000672032"/>
    </source>
</evidence>
<comment type="similarity">
    <text evidence="1">Belongs to the caleosin family.</text>
</comment>
<evidence type="ECO:0000256" key="1">
    <source>
        <dbReference type="ARBA" id="ARBA00006765"/>
    </source>
</evidence>